<feature type="region of interest" description="Disordered" evidence="6">
    <location>
        <begin position="1"/>
        <end position="35"/>
    </location>
</feature>
<keyword evidence="3" id="KW-0547">Nucleotide-binding</keyword>
<dbReference type="EMBL" id="JAWQEG010000269">
    <property type="protein sequence ID" value="KAK3892302.1"/>
    <property type="molecule type" value="Genomic_DNA"/>
</dbReference>
<evidence type="ECO:0000313" key="11">
    <source>
        <dbReference type="Proteomes" id="UP001286313"/>
    </source>
</evidence>
<dbReference type="InterPro" id="IPR036554">
    <property type="entry name" value="GHMP_kinase_C_sf"/>
</dbReference>
<evidence type="ECO:0000256" key="1">
    <source>
        <dbReference type="ARBA" id="ARBA00006566"/>
    </source>
</evidence>
<feature type="domain" description="GHMP kinase N-terminal" evidence="7">
    <location>
        <begin position="132"/>
        <end position="220"/>
    </location>
</feature>
<dbReference type="InterPro" id="IPR020568">
    <property type="entry name" value="Ribosomal_Su5_D2-typ_SF"/>
</dbReference>
<evidence type="ECO:0000256" key="2">
    <source>
        <dbReference type="ARBA" id="ARBA00022679"/>
    </source>
</evidence>
<dbReference type="Pfam" id="PF10509">
    <property type="entry name" value="GalKase_gal_bdg"/>
    <property type="match status" value="1"/>
</dbReference>
<dbReference type="InterPro" id="IPR014721">
    <property type="entry name" value="Ribsml_uS5_D2-typ_fold_subgr"/>
</dbReference>
<keyword evidence="4" id="KW-0418">Kinase</keyword>
<dbReference type="PANTHER" id="PTHR10457:SF7">
    <property type="entry name" value="GALACTOKINASE-RELATED"/>
    <property type="match status" value="1"/>
</dbReference>
<dbReference type="InterPro" id="IPR000705">
    <property type="entry name" value="Galactokinase"/>
</dbReference>
<dbReference type="InterPro" id="IPR019539">
    <property type="entry name" value="GalKase_N"/>
</dbReference>
<dbReference type="Gene3D" id="3.30.70.3170">
    <property type="match status" value="1"/>
</dbReference>
<dbReference type="SUPFAM" id="SSF55060">
    <property type="entry name" value="GHMP Kinase, C-terminal domain"/>
    <property type="match status" value="1"/>
</dbReference>
<dbReference type="PROSITE" id="PS00627">
    <property type="entry name" value="GHMP_KINASES_ATP"/>
    <property type="match status" value="1"/>
</dbReference>
<evidence type="ECO:0000256" key="6">
    <source>
        <dbReference type="SAM" id="MobiDB-lite"/>
    </source>
</evidence>
<reference evidence="10" key="1">
    <citation type="submission" date="2023-10" db="EMBL/GenBank/DDBJ databases">
        <title>Genome assemblies of two species of porcelain crab, Petrolisthes cinctipes and Petrolisthes manimaculis (Anomura: Porcellanidae).</title>
        <authorList>
            <person name="Angst P."/>
        </authorList>
    </citation>
    <scope>NUCLEOTIDE SEQUENCE</scope>
    <source>
        <strain evidence="10">PB745_01</strain>
        <tissue evidence="10">Gill</tissue>
    </source>
</reference>
<dbReference type="PIRSF" id="PIRSF000530">
    <property type="entry name" value="Galactokinase"/>
    <property type="match status" value="1"/>
</dbReference>
<dbReference type="GO" id="GO:0006012">
    <property type="term" value="P:galactose metabolic process"/>
    <property type="evidence" value="ECO:0007669"/>
    <property type="project" value="InterPro"/>
</dbReference>
<dbReference type="GO" id="GO:0005524">
    <property type="term" value="F:ATP binding"/>
    <property type="evidence" value="ECO:0007669"/>
    <property type="project" value="UniProtKB-KW"/>
</dbReference>
<dbReference type="InterPro" id="IPR013750">
    <property type="entry name" value="GHMP_kinase_C_dom"/>
</dbReference>
<evidence type="ECO:0000259" key="8">
    <source>
        <dbReference type="Pfam" id="PF08544"/>
    </source>
</evidence>
<dbReference type="InterPro" id="IPR006206">
    <property type="entry name" value="Mevalonate/galactokinase"/>
</dbReference>
<protein>
    <recommendedName>
        <fullName evidence="12">Galactokinase</fullName>
    </recommendedName>
</protein>
<sequence length="481" mass="52678">MPEMVQTSQWHNEATDNPESEMNTKSPPVVKVPTDGEQGQRVAALEESFTTEFSHPPQFFVRAPGRVNLIGEHIDYCGYAVFPMAVEQDIIMAVATNSSSKLNLCNVDQSYLSYSCDINNFEIDPSVAVWHNYVLCGIRGIREEGGLAGPLTGLNIAVSGNIPPSSGLSSSSALVCATALAVAHAHDLSLAKDMLAEICARCERHVGTQGGGMDQAIAFLATAGEAKMIEFNPLKATAVQLPAGGTFVVANSLAQANKAANSNYNCRVMECRLATKIIAKRAGLSWENYQRLGELQVAVKKSLPEMVEMVKEILEPRPYTKQEVATLLDTTTNHLDNMVLSENTRNIQEFYLHDRALHVFSEANRVWEFRRVCEEGREGALHKLGRIMLASHRSTQHMYNCSHPKLDQLVDLSEGLALGGRLTGAGWGGCMVALVEESKAEEYKRKLEKEFYSHEPAAKGKNISAFLFSTRPGPAACVYIK</sequence>
<accession>A0AAE1GH01</accession>
<dbReference type="Pfam" id="PF08544">
    <property type="entry name" value="GHMP_kinases_C"/>
    <property type="match status" value="1"/>
</dbReference>
<dbReference type="Gene3D" id="1.20.1440.340">
    <property type="match status" value="1"/>
</dbReference>
<keyword evidence="2" id="KW-0808">Transferase</keyword>
<comment type="caution">
    <text evidence="10">The sequence shown here is derived from an EMBL/GenBank/DDBJ whole genome shotgun (WGS) entry which is preliminary data.</text>
</comment>
<evidence type="ECO:0000256" key="4">
    <source>
        <dbReference type="ARBA" id="ARBA00022777"/>
    </source>
</evidence>
<keyword evidence="5" id="KW-0067">ATP-binding</keyword>
<organism evidence="10 11">
    <name type="scientific">Petrolisthes cinctipes</name>
    <name type="common">Flat porcelain crab</name>
    <dbReference type="NCBI Taxonomy" id="88211"/>
    <lineage>
        <taxon>Eukaryota</taxon>
        <taxon>Metazoa</taxon>
        <taxon>Ecdysozoa</taxon>
        <taxon>Arthropoda</taxon>
        <taxon>Crustacea</taxon>
        <taxon>Multicrustacea</taxon>
        <taxon>Malacostraca</taxon>
        <taxon>Eumalacostraca</taxon>
        <taxon>Eucarida</taxon>
        <taxon>Decapoda</taxon>
        <taxon>Pleocyemata</taxon>
        <taxon>Anomura</taxon>
        <taxon>Galatheoidea</taxon>
        <taxon>Porcellanidae</taxon>
        <taxon>Petrolisthes</taxon>
    </lineage>
</organism>
<dbReference type="Proteomes" id="UP001286313">
    <property type="component" value="Unassembled WGS sequence"/>
</dbReference>
<dbReference type="PRINTS" id="PR00473">
    <property type="entry name" value="GALCTOKINASE"/>
</dbReference>
<feature type="domain" description="GHMP kinase C-terminal" evidence="8">
    <location>
        <begin position="378"/>
        <end position="452"/>
    </location>
</feature>
<dbReference type="PANTHER" id="PTHR10457">
    <property type="entry name" value="MEVALONATE KINASE/GALACTOKINASE"/>
    <property type="match status" value="1"/>
</dbReference>
<dbReference type="PROSITE" id="PS00106">
    <property type="entry name" value="GALACTOKINASE"/>
    <property type="match status" value="1"/>
</dbReference>
<evidence type="ECO:0000256" key="3">
    <source>
        <dbReference type="ARBA" id="ARBA00022741"/>
    </source>
</evidence>
<evidence type="ECO:0000256" key="5">
    <source>
        <dbReference type="ARBA" id="ARBA00022840"/>
    </source>
</evidence>
<dbReference type="InterPro" id="IPR006204">
    <property type="entry name" value="GHMP_kinase_N_dom"/>
</dbReference>
<evidence type="ECO:0000259" key="7">
    <source>
        <dbReference type="Pfam" id="PF00288"/>
    </source>
</evidence>
<evidence type="ECO:0000313" key="10">
    <source>
        <dbReference type="EMBL" id="KAK3892302.1"/>
    </source>
</evidence>
<dbReference type="GO" id="GO:0005829">
    <property type="term" value="C:cytosol"/>
    <property type="evidence" value="ECO:0007669"/>
    <property type="project" value="TreeGrafter"/>
</dbReference>
<dbReference type="InterPro" id="IPR006203">
    <property type="entry name" value="GHMP_knse_ATP-bd_CS"/>
</dbReference>
<dbReference type="SUPFAM" id="SSF54211">
    <property type="entry name" value="Ribosomal protein S5 domain 2-like"/>
    <property type="match status" value="1"/>
</dbReference>
<evidence type="ECO:0008006" key="12">
    <source>
        <dbReference type="Google" id="ProtNLM"/>
    </source>
</evidence>
<dbReference type="NCBIfam" id="TIGR00131">
    <property type="entry name" value="gal_kin"/>
    <property type="match status" value="1"/>
</dbReference>
<dbReference type="InterPro" id="IPR019741">
    <property type="entry name" value="Galactokinase_CS"/>
</dbReference>
<dbReference type="AlphaFoldDB" id="A0AAE1GH01"/>
<evidence type="ECO:0000259" key="9">
    <source>
        <dbReference type="Pfam" id="PF10509"/>
    </source>
</evidence>
<keyword evidence="11" id="KW-1185">Reference proteome</keyword>
<dbReference type="Gene3D" id="3.30.230.10">
    <property type="match status" value="1"/>
</dbReference>
<name>A0AAE1GH01_PETCI</name>
<proteinExistence type="inferred from homology"/>
<dbReference type="GO" id="GO:0004335">
    <property type="term" value="F:galactokinase activity"/>
    <property type="evidence" value="ECO:0007669"/>
    <property type="project" value="InterPro"/>
</dbReference>
<dbReference type="PRINTS" id="PR00959">
    <property type="entry name" value="MEVGALKINASE"/>
</dbReference>
<gene>
    <name evidence="10" type="ORF">Pcinc_003848</name>
</gene>
<comment type="similarity">
    <text evidence="1">Belongs to the GHMP kinase family. GalK subfamily.</text>
</comment>
<dbReference type="Pfam" id="PF00288">
    <property type="entry name" value="GHMP_kinases_N"/>
    <property type="match status" value="1"/>
</dbReference>
<feature type="compositionally biased region" description="Polar residues" evidence="6">
    <location>
        <begin position="1"/>
        <end position="26"/>
    </location>
</feature>
<feature type="domain" description="Galactokinase N-terminal" evidence="9">
    <location>
        <begin position="47"/>
        <end position="95"/>
    </location>
</feature>